<dbReference type="EMBL" id="CAXAMN010004313">
    <property type="protein sequence ID" value="CAK9008562.1"/>
    <property type="molecule type" value="Genomic_DNA"/>
</dbReference>
<dbReference type="Proteomes" id="UP001642484">
    <property type="component" value="Unassembled WGS sequence"/>
</dbReference>
<organism evidence="3 4">
    <name type="scientific">Durusdinium trenchii</name>
    <dbReference type="NCBI Taxonomy" id="1381693"/>
    <lineage>
        <taxon>Eukaryota</taxon>
        <taxon>Sar</taxon>
        <taxon>Alveolata</taxon>
        <taxon>Dinophyceae</taxon>
        <taxon>Suessiales</taxon>
        <taxon>Symbiodiniaceae</taxon>
        <taxon>Durusdinium</taxon>
    </lineage>
</organism>
<dbReference type="InterPro" id="IPR001584">
    <property type="entry name" value="Integrase_cat-core"/>
</dbReference>
<dbReference type="InterPro" id="IPR012337">
    <property type="entry name" value="RNaseH-like_sf"/>
</dbReference>
<dbReference type="InterPro" id="IPR036397">
    <property type="entry name" value="RNaseH_sf"/>
</dbReference>
<keyword evidence="4" id="KW-1185">Reference proteome</keyword>
<comment type="caution">
    <text evidence="3">The sequence shown here is derived from an EMBL/GenBank/DDBJ whole genome shotgun (WGS) entry which is preliminary data.</text>
</comment>
<accession>A0ABP0J2G4</accession>
<reference evidence="3 4" key="1">
    <citation type="submission" date="2024-02" db="EMBL/GenBank/DDBJ databases">
        <authorList>
            <person name="Chen Y."/>
            <person name="Shah S."/>
            <person name="Dougan E. K."/>
            <person name="Thang M."/>
            <person name="Chan C."/>
        </authorList>
    </citation>
    <scope>NUCLEOTIDE SEQUENCE [LARGE SCALE GENOMIC DNA]</scope>
</reference>
<feature type="compositionally biased region" description="Polar residues" evidence="1">
    <location>
        <begin position="785"/>
        <end position="805"/>
    </location>
</feature>
<evidence type="ECO:0000259" key="2">
    <source>
        <dbReference type="PROSITE" id="PS50994"/>
    </source>
</evidence>
<dbReference type="PROSITE" id="PS50994">
    <property type="entry name" value="INTEGRASE"/>
    <property type="match status" value="1"/>
</dbReference>
<sequence>MHQKEVDQLLELHRPLLLLNEVDCTPWTILQDNTNYVNGPEELAAWRTQVRPMIEKMVRWCEKQDEEGRYWLIENPERSRLWQEAALSRLLQRPSSQIVTCHAGAYGALNSKGAMIRKGHNFAGNCPLVLAHLQKKLSQEQQRLCTPLEGRETSLSQEYCPGLVRAIVTGLLDTAQHHDPNRFHTASKTFSTYAVDRFQVNDDLDSWQPILDMVERLFKHTTQRTLLLPHSDPVCQEVKKLVPWHSIERIQVAIQPTLHRFPAHIPHTHRGSALLYNDGTIEIVTEDLAELRFPKGRFQKPVNIGIFWFGLALPIEQQAQPSVEVQPPVEPPPPPDTVDDNPLHRVGMDEMDISFPHDRKYDQSTKTVVSRLHRNLGHPPATELKKLLAMNGIKNQTILAAVDDMTCASCQRARMPTRPSPAAIPDTGLRQFADSIQLDIVYIRDIAGSNFPVLGVIDECTLLHQAAVLDSRLPSEVLKKFIRIWAQPFGYPLIARLDPDGSFRGEFEEFMDTTGTQTDFIPPEAHHRLGLIERHNATLRDIAERIIDSNAITGPEQMELAITNTVFSKNACTWSTGRPPFIAAFGRIPRHGGLDLLSDDHSLTTGTNTVKIAREQARQAYGEAWNPDPTDLRALRSASENIRSGLFEDETLPVADDPDQNYDNQQAYQRQLQALHPAACFQPNGQEKPHSSLATVHTAQGNPHCQPTANTVVRVQQYSPEHCKFHRTAQQAPMNASDEGITLIDKHFDGTTDIYMPYPHTACFQAYKASASYTGDGVSDDTDASQDNMSTSVTPGQPLTRQQQKALDKELPWRVIVDKGGRNGKMNRDGATWHLWCGDVKTAFLQGQPEPREEPLYLAPPRDQISILAKVFPASLYLVKGNIYGLASAPRTWTMHVCRCLKQSGWDQHSLDKMFFSLYRKVKGFDSEILIAVAVVYVDDFLVSYSDHFNKDELLSMFSWGSQSTLTPETPLDFKGKEIHLRYDNERQFFALDLKQEKFIKAFRSGCIKRKKTESLRP</sequence>
<protein>
    <recommendedName>
        <fullName evidence="2">Integrase catalytic domain-containing protein</fullName>
    </recommendedName>
</protein>
<evidence type="ECO:0000256" key="1">
    <source>
        <dbReference type="SAM" id="MobiDB-lite"/>
    </source>
</evidence>
<feature type="region of interest" description="Disordered" evidence="1">
    <location>
        <begin position="774"/>
        <end position="805"/>
    </location>
</feature>
<feature type="region of interest" description="Disordered" evidence="1">
    <location>
        <begin position="321"/>
        <end position="340"/>
    </location>
</feature>
<gene>
    <name evidence="3" type="ORF">CCMP2556_LOCUS9298</name>
</gene>
<dbReference type="SUPFAM" id="SSF53098">
    <property type="entry name" value="Ribonuclease H-like"/>
    <property type="match status" value="1"/>
</dbReference>
<dbReference type="Gene3D" id="3.30.420.10">
    <property type="entry name" value="Ribonuclease H-like superfamily/Ribonuclease H"/>
    <property type="match status" value="1"/>
</dbReference>
<evidence type="ECO:0000313" key="4">
    <source>
        <dbReference type="Proteomes" id="UP001642484"/>
    </source>
</evidence>
<feature type="domain" description="Integrase catalytic" evidence="2">
    <location>
        <begin position="415"/>
        <end position="588"/>
    </location>
</feature>
<evidence type="ECO:0000313" key="3">
    <source>
        <dbReference type="EMBL" id="CAK9008562.1"/>
    </source>
</evidence>
<proteinExistence type="predicted"/>
<name>A0ABP0J2G4_9DINO</name>